<feature type="region of interest" description="Disordered" evidence="1">
    <location>
        <begin position="1"/>
        <end position="33"/>
    </location>
</feature>
<dbReference type="InterPro" id="IPR041516">
    <property type="entry name" value="LACTB2_WH"/>
</dbReference>
<reference evidence="3 4" key="1">
    <citation type="submission" date="2017-03" db="EMBL/GenBank/DDBJ databases">
        <authorList>
            <person name="Afonso C.L."/>
            <person name="Miller P.J."/>
            <person name="Scott M.A."/>
            <person name="Spackman E."/>
            <person name="Goraichik I."/>
            <person name="Dimitrov K.M."/>
            <person name="Suarez D.L."/>
            <person name="Swayne D.E."/>
        </authorList>
    </citation>
    <scope>NUCLEOTIDE SEQUENCE [LARGE SCALE GENOMIC DNA]</scope>
    <source>
        <strain evidence="3 4">CECT 8620</strain>
    </source>
</reference>
<keyword evidence="4" id="KW-1185">Reference proteome</keyword>
<dbReference type="EMBL" id="FWFS01000005">
    <property type="protein sequence ID" value="SLN39323.1"/>
    <property type="molecule type" value="Genomic_DNA"/>
</dbReference>
<gene>
    <name evidence="3" type="ORF">AQS8620_01461</name>
</gene>
<dbReference type="PANTHER" id="PTHR23131">
    <property type="entry name" value="ENDORIBONUCLEASE LACTB2"/>
    <property type="match status" value="1"/>
</dbReference>
<dbReference type="SMART" id="SM00849">
    <property type="entry name" value="Lactamase_B"/>
    <property type="match status" value="1"/>
</dbReference>
<dbReference type="OrthoDB" id="9788263at2"/>
<dbReference type="CDD" id="cd16278">
    <property type="entry name" value="metallo-hydrolase-like_MBL-fold"/>
    <property type="match status" value="1"/>
</dbReference>
<dbReference type="Proteomes" id="UP000193862">
    <property type="component" value="Unassembled WGS sequence"/>
</dbReference>
<feature type="domain" description="Metallo-beta-lactamase" evidence="2">
    <location>
        <begin position="54"/>
        <end position="234"/>
    </location>
</feature>
<evidence type="ECO:0000256" key="1">
    <source>
        <dbReference type="SAM" id="MobiDB-lite"/>
    </source>
</evidence>
<dbReference type="Gene3D" id="1.10.10.10">
    <property type="entry name" value="Winged helix-like DNA-binding domain superfamily/Winged helix DNA-binding domain"/>
    <property type="match status" value="1"/>
</dbReference>
<dbReference type="RefSeq" id="WP_085836193.1">
    <property type="nucleotide sequence ID" value="NZ_FWFS01000005.1"/>
</dbReference>
<feature type="compositionally biased region" description="Polar residues" evidence="1">
    <location>
        <begin position="1"/>
        <end position="11"/>
    </location>
</feature>
<dbReference type="InterPro" id="IPR050662">
    <property type="entry name" value="Sec-metab_biosynth-thioest"/>
</dbReference>
<keyword evidence="3" id="KW-0378">Hydrolase</keyword>
<sequence length="321" mass="34093">MSQPEPQNRQAPDQGPKEPHDQSPAPSPRDPVVQFEPDLVRVLAGNRSAMTYRGTNSYLLGRGARVLIDPGPDDAAHGAALMGALDAQEHIALILVTHAHRDHSANTARMVSLTGAPVLAFGDAFAGRSPLMQRLAETGAIGGGEGVDAGFVPDRSLHDGEVIDTPAGPVTALWTPGHMGNHLCFAWRDVVFCGDLVMGWASSIISPPDGDAAAFRASLDVLQARQARVLHAGHGDPIHDAPARIEFLRQHRQRREARILASLTGVPSSLSAITKAAYADTPGAFLPAAERNTLAHLIDLTQQNRAIAHPNLCANAQFSRP</sequence>
<name>A0A1Y5SF89_9RHOB</name>
<organism evidence="3 4">
    <name type="scientific">Aquimixticola soesokkakensis</name>
    <dbReference type="NCBI Taxonomy" id="1519096"/>
    <lineage>
        <taxon>Bacteria</taxon>
        <taxon>Pseudomonadati</taxon>
        <taxon>Pseudomonadota</taxon>
        <taxon>Alphaproteobacteria</taxon>
        <taxon>Rhodobacterales</taxon>
        <taxon>Paracoccaceae</taxon>
        <taxon>Aquimixticola</taxon>
    </lineage>
</organism>
<protein>
    <submittedName>
        <fullName evidence="3">Metal-dependent hydrolase</fullName>
    </submittedName>
</protein>
<dbReference type="Pfam" id="PF00753">
    <property type="entry name" value="Lactamase_B"/>
    <property type="match status" value="1"/>
</dbReference>
<dbReference type="GO" id="GO:0016787">
    <property type="term" value="F:hydrolase activity"/>
    <property type="evidence" value="ECO:0007669"/>
    <property type="project" value="UniProtKB-KW"/>
</dbReference>
<accession>A0A1Y5SF89</accession>
<dbReference type="InterPro" id="IPR001279">
    <property type="entry name" value="Metallo-B-lactamas"/>
</dbReference>
<evidence type="ECO:0000259" key="2">
    <source>
        <dbReference type="SMART" id="SM00849"/>
    </source>
</evidence>
<dbReference type="InterPro" id="IPR036866">
    <property type="entry name" value="RibonucZ/Hydroxyglut_hydro"/>
</dbReference>
<proteinExistence type="predicted"/>
<evidence type="ECO:0000313" key="4">
    <source>
        <dbReference type="Proteomes" id="UP000193862"/>
    </source>
</evidence>
<dbReference type="PANTHER" id="PTHR23131:SF0">
    <property type="entry name" value="ENDORIBONUCLEASE LACTB2"/>
    <property type="match status" value="1"/>
</dbReference>
<dbReference type="Pfam" id="PF17778">
    <property type="entry name" value="WHD_BLACT"/>
    <property type="match status" value="1"/>
</dbReference>
<dbReference type="AlphaFoldDB" id="A0A1Y5SF89"/>
<dbReference type="InterPro" id="IPR036388">
    <property type="entry name" value="WH-like_DNA-bd_sf"/>
</dbReference>
<dbReference type="SUPFAM" id="SSF56281">
    <property type="entry name" value="Metallo-hydrolase/oxidoreductase"/>
    <property type="match status" value="1"/>
</dbReference>
<dbReference type="Gene3D" id="3.60.15.10">
    <property type="entry name" value="Ribonuclease Z/Hydroxyacylglutathione hydrolase-like"/>
    <property type="match status" value="1"/>
</dbReference>
<evidence type="ECO:0000313" key="3">
    <source>
        <dbReference type="EMBL" id="SLN39323.1"/>
    </source>
</evidence>